<reference evidence="4 5" key="1">
    <citation type="journal article" date="2011" name="Proc. Natl. Acad. Sci. U.S.A.">
        <title>Evolutionary erosion of yeast sex chromosomes by mating-type switching accidents.</title>
        <authorList>
            <person name="Gordon J.L."/>
            <person name="Armisen D."/>
            <person name="Proux-Wera E."/>
            <person name="Oheigeartaigh S.S."/>
            <person name="Byrne K.P."/>
            <person name="Wolfe K.H."/>
        </authorList>
    </citation>
    <scope>NUCLEOTIDE SEQUENCE [LARGE SCALE GENOMIC DNA]</scope>
    <source>
        <strain evidence="5">ATCC 34711 / CBS 6284 / DSM 70876 / NBRC 10599 / NRRL Y-10934 / UCD 77-7</strain>
    </source>
</reference>
<sequence length="175" mass="18800">MSTTQGASYSEQLLEAARRNNIDLLNNIVTGLNNDPTKIAHLLNESKDAFGNTALHLCAKHGSWDVLDKLLDQEGDIEVDPQNITDGDTPLHCAVRLAQDEPEEGTFIAKNLIAVGADPRIRNKQNQKPVDLIHGNSLTALVDTLQGAELAVATGAHGVAADDDEDGEIVEEDDD</sequence>
<dbReference type="GO" id="GO:0005737">
    <property type="term" value="C:cytoplasm"/>
    <property type="evidence" value="ECO:0007669"/>
    <property type="project" value="EnsemblFungi"/>
</dbReference>
<gene>
    <name evidence="4" type="primary">TBLA0I03490</name>
    <name evidence="4" type="ORF">TBLA_0I03490</name>
</gene>
<dbReference type="PROSITE" id="PS50088">
    <property type="entry name" value="ANK_REPEAT"/>
    <property type="match status" value="2"/>
</dbReference>
<dbReference type="InterPro" id="IPR050776">
    <property type="entry name" value="Ank_Repeat/CDKN_Inhibitor"/>
</dbReference>
<accession>I2H9F0</accession>
<dbReference type="PANTHER" id="PTHR24201">
    <property type="entry name" value="ANK_REP_REGION DOMAIN-CONTAINING PROTEIN"/>
    <property type="match status" value="1"/>
</dbReference>
<dbReference type="EMBL" id="HE806324">
    <property type="protein sequence ID" value="CCH63002.1"/>
    <property type="molecule type" value="Genomic_DNA"/>
</dbReference>
<evidence type="ECO:0000256" key="2">
    <source>
        <dbReference type="ARBA" id="ARBA00023043"/>
    </source>
</evidence>
<keyword evidence="2 3" id="KW-0040">ANK repeat</keyword>
<feature type="repeat" description="ANK" evidence="3">
    <location>
        <begin position="50"/>
        <end position="82"/>
    </location>
</feature>
<proteinExistence type="predicted"/>
<evidence type="ECO:0000313" key="4">
    <source>
        <dbReference type="EMBL" id="CCH63002.1"/>
    </source>
</evidence>
<dbReference type="OrthoDB" id="9995210at2759"/>
<evidence type="ECO:0000256" key="3">
    <source>
        <dbReference type="PROSITE-ProRule" id="PRU00023"/>
    </source>
</evidence>
<dbReference type="InterPro" id="IPR002110">
    <property type="entry name" value="Ankyrin_rpt"/>
</dbReference>
<evidence type="ECO:0000256" key="1">
    <source>
        <dbReference type="ARBA" id="ARBA00022737"/>
    </source>
</evidence>
<dbReference type="eggNOG" id="ENOG502S4CU">
    <property type="taxonomic scope" value="Eukaryota"/>
</dbReference>
<dbReference type="Proteomes" id="UP000002866">
    <property type="component" value="Chromosome 9"/>
</dbReference>
<dbReference type="GeneID" id="14498179"/>
<evidence type="ECO:0000313" key="5">
    <source>
        <dbReference type="Proteomes" id="UP000002866"/>
    </source>
</evidence>
<dbReference type="SUPFAM" id="SSF48403">
    <property type="entry name" value="Ankyrin repeat"/>
    <property type="match status" value="1"/>
</dbReference>
<dbReference type="KEGG" id="tbl:TBLA_0I03490"/>
<keyword evidence="5" id="KW-1185">Reference proteome</keyword>
<dbReference type="OMA" id="HICAMYG"/>
<keyword evidence="1" id="KW-0677">Repeat</keyword>
<dbReference type="Gene3D" id="1.25.40.20">
    <property type="entry name" value="Ankyrin repeat-containing domain"/>
    <property type="match status" value="1"/>
</dbReference>
<dbReference type="FunCoup" id="I2H9F0">
    <property type="interactions" value="41"/>
</dbReference>
<organism evidence="4 5">
    <name type="scientific">Henningerozyma blattae (strain ATCC 34711 / CBS 6284 / DSM 70876 / NBRC 10599 / NRRL Y-10934 / UCD 77-7)</name>
    <name type="common">Yeast</name>
    <name type="synonym">Tetrapisispora blattae</name>
    <dbReference type="NCBI Taxonomy" id="1071380"/>
    <lineage>
        <taxon>Eukaryota</taxon>
        <taxon>Fungi</taxon>
        <taxon>Dikarya</taxon>
        <taxon>Ascomycota</taxon>
        <taxon>Saccharomycotina</taxon>
        <taxon>Saccharomycetes</taxon>
        <taxon>Saccharomycetales</taxon>
        <taxon>Saccharomycetaceae</taxon>
        <taxon>Henningerozyma</taxon>
    </lineage>
</organism>
<dbReference type="InParanoid" id="I2H9F0"/>
<dbReference type="Pfam" id="PF12796">
    <property type="entry name" value="Ank_2"/>
    <property type="match status" value="1"/>
</dbReference>
<dbReference type="SMART" id="SM00248">
    <property type="entry name" value="ANK"/>
    <property type="match status" value="3"/>
</dbReference>
<dbReference type="PROSITE" id="PS50297">
    <property type="entry name" value="ANK_REP_REGION"/>
    <property type="match status" value="2"/>
</dbReference>
<dbReference type="RefSeq" id="XP_004182521.1">
    <property type="nucleotide sequence ID" value="XM_004182473.1"/>
</dbReference>
<dbReference type="InterPro" id="IPR036770">
    <property type="entry name" value="Ankyrin_rpt-contain_sf"/>
</dbReference>
<feature type="repeat" description="ANK" evidence="3">
    <location>
        <begin position="86"/>
        <end position="124"/>
    </location>
</feature>
<name>I2H9F0_HENB6</name>
<protein>
    <submittedName>
        <fullName evidence="4">Uncharacterized protein</fullName>
    </submittedName>
</protein>
<dbReference type="HOGENOM" id="CLU_097653_0_0_1"/>
<dbReference type="AlphaFoldDB" id="I2H9F0"/>
<dbReference type="STRING" id="1071380.I2H9F0"/>